<evidence type="ECO:0008006" key="3">
    <source>
        <dbReference type="Google" id="ProtNLM"/>
    </source>
</evidence>
<dbReference type="GeneID" id="20672614"/>
<dbReference type="SUPFAM" id="SSF51735">
    <property type="entry name" value="NAD(P)-binding Rossmann-fold domains"/>
    <property type="match status" value="1"/>
</dbReference>
<dbReference type="AlphaFoldDB" id="W4KIZ6"/>
<dbReference type="HOGENOM" id="CLU_045030_0_0_1"/>
<dbReference type="eggNOG" id="KOG1430">
    <property type="taxonomic scope" value="Eukaryota"/>
</dbReference>
<dbReference type="EMBL" id="KI925455">
    <property type="protein sequence ID" value="ETW85694.1"/>
    <property type="molecule type" value="Genomic_DNA"/>
</dbReference>
<evidence type="ECO:0000313" key="2">
    <source>
        <dbReference type="Proteomes" id="UP000030671"/>
    </source>
</evidence>
<organism evidence="1 2">
    <name type="scientific">Heterobasidion irregulare (strain TC 32-1)</name>
    <dbReference type="NCBI Taxonomy" id="747525"/>
    <lineage>
        <taxon>Eukaryota</taxon>
        <taxon>Fungi</taxon>
        <taxon>Dikarya</taxon>
        <taxon>Basidiomycota</taxon>
        <taxon>Agaricomycotina</taxon>
        <taxon>Agaricomycetes</taxon>
        <taxon>Russulales</taxon>
        <taxon>Bondarzewiaceae</taxon>
        <taxon>Heterobasidion</taxon>
        <taxon>Heterobasidion annosum species complex</taxon>
    </lineage>
</organism>
<reference evidence="1 2" key="1">
    <citation type="journal article" date="2012" name="New Phytol.">
        <title>Insight into trade-off between wood decay and parasitism from the genome of a fungal forest pathogen.</title>
        <authorList>
            <person name="Olson A."/>
            <person name="Aerts A."/>
            <person name="Asiegbu F."/>
            <person name="Belbahri L."/>
            <person name="Bouzid O."/>
            <person name="Broberg A."/>
            <person name="Canback B."/>
            <person name="Coutinho P.M."/>
            <person name="Cullen D."/>
            <person name="Dalman K."/>
            <person name="Deflorio G."/>
            <person name="van Diepen L.T."/>
            <person name="Dunand C."/>
            <person name="Duplessis S."/>
            <person name="Durling M."/>
            <person name="Gonthier P."/>
            <person name="Grimwood J."/>
            <person name="Fossdal C.G."/>
            <person name="Hansson D."/>
            <person name="Henrissat B."/>
            <person name="Hietala A."/>
            <person name="Himmelstrand K."/>
            <person name="Hoffmeister D."/>
            <person name="Hogberg N."/>
            <person name="James T.Y."/>
            <person name="Karlsson M."/>
            <person name="Kohler A."/>
            <person name="Kues U."/>
            <person name="Lee Y.H."/>
            <person name="Lin Y.C."/>
            <person name="Lind M."/>
            <person name="Lindquist E."/>
            <person name="Lombard V."/>
            <person name="Lucas S."/>
            <person name="Lunden K."/>
            <person name="Morin E."/>
            <person name="Murat C."/>
            <person name="Park J."/>
            <person name="Raffaello T."/>
            <person name="Rouze P."/>
            <person name="Salamov A."/>
            <person name="Schmutz J."/>
            <person name="Solheim H."/>
            <person name="Stahlberg J."/>
            <person name="Velez H."/>
            <person name="de Vries R.P."/>
            <person name="Wiebenga A."/>
            <person name="Woodward S."/>
            <person name="Yakovlev I."/>
            <person name="Garbelotto M."/>
            <person name="Martin F."/>
            <person name="Grigoriev I.V."/>
            <person name="Stenlid J."/>
        </authorList>
    </citation>
    <scope>NUCLEOTIDE SEQUENCE [LARGE SCALE GENOMIC DNA]</scope>
    <source>
        <strain evidence="1 2">TC 32-1</strain>
    </source>
</reference>
<dbReference type="RefSeq" id="XP_009542528.1">
    <property type="nucleotide sequence ID" value="XM_009544233.1"/>
</dbReference>
<accession>W4KIZ6</accession>
<name>W4KIZ6_HETIT</name>
<dbReference type="InterPro" id="IPR050177">
    <property type="entry name" value="Lipid_A_modif_metabolic_enz"/>
</dbReference>
<dbReference type="InterPro" id="IPR036291">
    <property type="entry name" value="NAD(P)-bd_dom_sf"/>
</dbReference>
<evidence type="ECO:0000313" key="1">
    <source>
        <dbReference type="EMBL" id="ETW85694.1"/>
    </source>
</evidence>
<dbReference type="Proteomes" id="UP000030671">
    <property type="component" value="Unassembled WGS sequence"/>
</dbReference>
<proteinExistence type="predicted"/>
<protein>
    <recommendedName>
        <fullName evidence="3">NAD-dependent epimerase/dehydratase domain-containing protein</fullName>
    </recommendedName>
</protein>
<gene>
    <name evidence="1" type="ORF">HETIRDRAFT_407618</name>
</gene>
<sequence>MSDKPSVIIFGGVKTCARALAAYLVPLDGERLVSSLRIIDKYSVSPPTTYIGSEFPKVLAMPNVEYKQANLTVPAIVSSVFDPPEGQPPYSVVFDLTGDVAHDRPEQLQIGYTCNVARLVGLESARRKVKSYVRLQMPWYECSEKGTHDEKEDPKPLGVLGTWWHETLRILGAIEGLNLVILRIGLVYGPYVDFGLMTNVLTVASVYGFMKKPMKSLWSPGNNSMNTVHVDDVSVALWTCAQWIGKLGRAEADKVAGEEIYFHNEKSKVAEVQGMPPADVKVVAPLFNLVDDNETTLHKAGQTMTSLFGTTFEYYNFVTNTVARFRLEEVVEEINDTHVSAWATMLTTSNPPVPNTHLSAYMDTFSLSKHCMAFSNTKIKKVLGIKLKRPYMTQDVGREIVNKWIDEGSWPRLDG</sequence>
<dbReference type="Gene3D" id="3.40.50.720">
    <property type="entry name" value="NAD(P)-binding Rossmann-like Domain"/>
    <property type="match status" value="1"/>
</dbReference>
<keyword evidence="2" id="KW-1185">Reference proteome</keyword>
<dbReference type="PANTHER" id="PTHR43245">
    <property type="entry name" value="BIFUNCTIONAL POLYMYXIN RESISTANCE PROTEIN ARNA"/>
    <property type="match status" value="1"/>
</dbReference>
<dbReference type="InParanoid" id="W4KIZ6"/>
<dbReference type="PANTHER" id="PTHR43245:SF11">
    <property type="entry name" value="LD23561P"/>
    <property type="match status" value="1"/>
</dbReference>
<dbReference type="KEGG" id="hir:HETIRDRAFT_407618"/>
<dbReference type="OrthoDB" id="16464at2759"/>
<dbReference type="STRING" id="747525.W4KIZ6"/>